<feature type="compositionally biased region" description="Pro residues" evidence="1">
    <location>
        <begin position="1"/>
        <end position="10"/>
    </location>
</feature>
<evidence type="ECO:0000256" key="1">
    <source>
        <dbReference type="SAM" id="MobiDB-lite"/>
    </source>
</evidence>
<protein>
    <submittedName>
        <fullName evidence="2">Uncharacterized protein</fullName>
    </submittedName>
</protein>
<dbReference type="Gene3D" id="3.30.70.330">
    <property type="match status" value="1"/>
</dbReference>
<name>A0A9P7B4X4_RHOMI</name>
<keyword evidence="3" id="KW-1185">Reference proteome</keyword>
<evidence type="ECO:0000313" key="3">
    <source>
        <dbReference type="Proteomes" id="UP000777482"/>
    </source>
</evidence>
<dbReference type="InterPro" id="IPR012677">
    <property type="entry name" value="Nucleotide-bd_a/b_plait_sf"/>
</dbReference>
<feature type="region of interest" description="Disordered" evidence="1">
    <location>
        <begin position="1"/>
        <end position="44"/>
    </location>
</feature>
<gene>
    <name evidence="2" type="ORF">C6P46_005834</name>
</gene>
<proteinExistence type="predicted"/>
<dbReference type="EMBL" id="PUHQ01000068">
    <property type="protein sequence ID" value="KAG0658283.1"/>
    <property type="molecule type" value="Genomic_DNA"/>
</dbReference>
<sequence>MNAFPPPHTPVPSHARHGSTSSVSSISQFQQPQQPFMPSPSTSTSTVNQTRILLLSNFNPALKTKDLIQLVSDRVPTASPADSFKLKWRDDTSCFVVFAEPFAAKRAFLRLIADPPAPLSPRETGTYAPCIHAYNGPDSAQIIQAVQNKQRSRSIAGMGAISGSAAAAAAAATGPSAGQSGGQSHGHHRTASWTRQSIDRRAAASQLAASIPTVPVADGAPSSPTRTRTTTNNSTTSEGDVSNRPGAGDSSYSWRAASPDVITSGTGASGVVAGEAPRRFGGGGGGGALGATKSD</sequence>
<accession>A0A9P7B4X4</accession>
<evidence type="ECO:0000313" key="2">
    <source>
        <dbReference type="EMBL" id="KAG0658283.1"/>
    </source>
</evidence>
<dbReference type="AlphaFoldDB" id="A0A9P7B4X4"/>
<dbReference type="Proteomes" id="UP000777482">
    <property type="component" value="Unassembled WGS sequence"/>
</dbReference>
<feature type="compositionally biased region" description="Gly residues" evidence="1">
    <location>
        <begin position="280"/>
        <end position="289"/>
    </location>
</feature>
<comment type="caution">
    <text evidence="2">The sequence shown here is derived from an EMBL/GenBank/DDBJ whole genome shotgun (WGS) entry which is preliminary data.</text>
</comment>
<feature type="compositionally biased region" description="Low complexity" evidence="1">
    <location>
        <begin position="221"/>
        <end position="237"/>
    </location>
</feature>
<reference evidence="2 3" key="1">
    <citation type="submission" date="2020-11" db="EMBL/GenBank/DDBJ databases">
        <title>Kefir isolates.</title>
        <authorList>
            <person name="Marcisauskas S."/>
            <person name="Kim Y."/>
            <person name="Blasche S."/>
        </authorList>
    </citation>
    <scope>NUCLEOTIDE SEQUENCE [LARGE SCALE GENOMIC DNA]</scope>
    <source>
        <strain evidence="2 3">KR</strain>
    </source>
</reference>
<organism evidence="2 3">
    <name type="scientific">Rhodotorula mucilaginosa</name>
    <name type="common">Yeast</name>
    <name type="synonym">Rhodotorula rubra</name>
    <dbReference type="NCBI Taxonomy" id="5537"/>
    <lineage>
        <taxon>Eukaryota</taxon>
        <taxon>Fungi</taxon>
        <taxon>Dikarya</taxon>
        <taxon>Basidiomycota</taxon>
        <taxon>Pucciniomycotina</taxon>
        <taxon>Microbotryomycetes</taxon>
        <taxon>Sporidiobolales</taxon>
        <taxon>Sporidiobolaceae</taxon>
        <taxon>Rhodotorula</taxon>
    </lineage>
</organism>
<feature type="compositionally biased region" description="Low complexity" evidence="1">
    <location>
        <begin position="19"/>
        <end position="44"/>
    </location>
</feature>
<feature type="region of interest" description="Disordered" evidence="1">
    <location>
        <begin position="172"/>
        <end position="295"/>
    </location>
</feature>
<dbReference type="OrthoDB" id="5418203at2759"/>